<reference evidence="1" key="1">
    <citation type="submission" date="2013-04" db="EMBL/GenBank/DDBJ databases">
        <authorList>
            <person name="Qu J."/>
            <person name="Murali S.C."/>
            <person name="Bandaranaike D."/>
            <person name="Bellair M."/>
            <person name="Blankenburg K."/>
            <person name="Chao H."/>
            <person name="Dinh H."/>
            <person name="Doddapaneni H."/>
            <person name="Downs B."/>
            <person name="Dugan-Rocha S."/>
            <person name="Elkadiri S."/>
            <person name="Gnanaolivu R.D."/>
            <person name="Hernandez B."/>
            <person name="Javaid M."/>
            <person name="Jayaseelan J.C."/>
            <person name="Lee S."/>
            <person name="Li M."/>
            <person name="Ming W."/>
            <person name="Munidasa M."/>
            <person name="Muniz J."/>
            <person name="Nguyen L."/>
            <person name="Ongeri F."/>
            <person name="Osuji N."/>
            <person name="Pu L.-L."/>
            <person name="Puazo M."/>
            <person name="Qu C."/>
            <person name="Quiroz J."/>
            <person name="Raj R."/>
            <person name="Weissenberger G."/>
            <person name="Xin Y."/>
            <person name="Zou X."/>
            <person name="Han Y."/>
            <person name="Richards S."/>
            <person name="Worley K."/>
            <person name="Muzny D."/>
            <person name="Gibbs R."/>
        </authorList>
    </citation>
    <scope>NUCLEOTIDE SEQUENCE</scope>
    <source>
        <strain evidence="1">Sampled in the wild</strain>
    </source>
</reference>
<evidence type="ECO:0000313" key="1">
    <source>
        <dbReference type="EMBL" id="KAG8233920.1"/>
    </source>
</evidence>
<dbReference type="OrthoDB" id="10024657at2759"/>
<proteinExistence type="predicted"/>
<name>A0A8K0KFH9_LADFU</name>
<organism evidence="1 2">
    <name type="scientific">Ladona fulva</name>
    <name type="common">Scarce chaser dragonfly</name>
    <name type="synonym">Libellula fulva</name>
    <dbReference type="NCBI Taxonomy" id="123851"/>
    <lineage>
        <taxon>Eukaryota</taxon>
        <taxon>Metazoa</taxon>
        <taxon>Ecdysozoa</taxon>
        <taxon>Arthropoda</taxon>
        <taxon>Hexapoda</taxon>
        <taxon>Insecta</taxon>
        <taxon>Pterygota</taxon>
        <taxon>Palaeoptera</taxon>
        <taxon>Odonata</taxon>
        <taxon>Epiprocta</taxon>
        <taxon>Anisoptera</taxon>
        <taxon>Libelluloidea</taxon>
        <taxon>Libellulidae</taxon>
        <taxon>Ladona</taxon>
    </lineage>
</organism>
<accession>A0A8K0KFH9</accession>
<dbReference type="AlphaFoldDB" id="A0A8K0KFH9"/>
<evidence type="ECO:0000313" key="2">
    <source>
        <dbReference type="Proteomes" id="UP000792457"/>
    </source>
</evidence>
<reference evidence="1" key="2">
    <citation type="submission" date="2017-10" db="EMBL/GenBank/DDBJ databases">
        <title>Ladona fulva Genome sequencing and assembly.</title>
        <authorList>
            <person name="Murali S."/>
            <person name="Richards S."/>
            <person name="Bandaranaike D."/>
            <person name="Bellair M."/>
            <person name="Blankenburg K."/>
            <person name="Chao H."/>
            <person name="Dinh H."/>
            <person name="Doddapaneni H."/>
            <person name="Dugan-Rocha S."/>
            <person name="Elkadiri S."/>
            <person name="Gnanaolivu R."/>
            <person name="Hernandez B."/>
            <person name="Skinner E."/>
            <person name="Javaid M."/>
            <person name="Lee S."/>
            <person name="Li M."/>
            <person name="Ming W."/>
            <person name="Munidasa M."/>
            <person name="Muniz J."/>
            <person name="Nguyen L."/>
            <person name="Hughes D."/>
            <person name="Osuji N."/>
            <person name="Pu L.-L."/>
            <person name="Puazo M."/>
            <person name="Qu C."/>
            <person name="Quiroz J."/>
            <person name="Raj R."/>
            <person name="Weissenberger G."/>
            <person name="Xin Y."/>
            <person name="Zou X."/>
            <person name="Han Y."/>
            <person name="Worley K."/>
            <person name="Muzny D."/>
            <person name="Gibbs R."/>
        </authorList>
    </citation>
    <scope>NUCLEOTIDE SEQUENCE</scope>
    <source>
        <strain evidence="1">Sampled in the wild</strain>
    </source>
</reference>
<sequence>MDNRRLRNRYSIASEHNHVDIDLTTGVVRGYSEQIRFLLTPTQSHERSGHKGVGVGQGQRCSRRSIIRVDFDSSRYKVARVVLKYGDSPRRWTFDASDSPMADGYGSVVSTSVPASSNQGASTEIHVMNRQLRVYGRWPAPSHNLYARSSSKRSHLCNFQV</sequence>
<keyword evidence="2" id="KW-1185">Reference proteome</keyword>
<dbReference type="Proteomes" id="UP000792457">
    <property type="component" value="Unassembled WGS sequence"/>
</dbReference>
<gene>
    <name evidence="1" type="ORF">J437_LFUL005125</name>
</gene>
<comment type="caution">
    <text evidence="1">The sequence shown here is derived from an EMBL/GenBank/DDBJ whole genome shotgun (WGS) entry which is preliminary data.</text>
</comment>
<protein>
    <submittedName>
        <fullName evidence="1">Uncharacterized protein</fullName>
    </submittedName>
</protein>
<dbReference type="EMBL" id="KZ308753">
    <property type="protein sequence ID" value="KAG8233920.1"/>
    <property type="molecule type" value="Genomic_DNA"/>
</dbReference>